<accession>A0A3N4I9M5</accession>
<keyword evidence="3" id="KW-1185">Reference proteome</keyword>
<dbReference type="AlphaFoldDB" id="A0A3N4I9M5"/>
<protein>
    <submittedName>
        <fullName evidence="2">Uncharacterized protein</fullName>
    </submittedName>
</protein>
<evidence type="ECO:0000313" key="3">
    <source>
        <dbReference type="Proteomes" id="UP000275078"/>
    </source>
</evidence>
<reference evidence="2 3" key="1">
    <citation type="journal article" date="2018" name="Nat. Ecol. Evol.">
        <title>Pezizomycetes genomes reveal the molecular basis of ectomycorrhizal truffle lifestyle.</title>
        <authorList>
            <person name="Murat C."/>
            <person name="Payen T."/>
            <person name="Noel B."/>
            <person name="Kuo A."/>
            <person name="Morin E."/>
            <person name="Chen J."/>
            <person name="Kohler A."/>
            <person name="Krizsan K."/>
            <person name="Balestrini R."/>
            <person name="Da Silva C."/>
            <person name="Montanini B."/>
            <person name="Hainaut M."/>
            <person name="Levati E."/>
            <person name="Barry K.W."/>
            <person name="Belfiori B."/>
            <person name="Cichocki N."/>
            <person name="Clum A."/>
            <person name="Dockter R.B."/>
            <person name="Fauchery L."/>
            <person name="Guy J."/>
            <person name="Iotti M."/>
            <person name="Le Tacon F."/>
            <person name="Lindquist E.A."/>
            <person name="Lipzen A."/>
            <person name="Malagnac F."/>
            <person name="Mello A."/>
            <person name="Molinier V."/>
            <person name="Miyauchi S."/>
            <person name="Poulain J."/>
            <person name="Riccioni C."/>
            <person name="Rubini A."/>
            <person name="Sitrit Y."/>
            <person name="Splivallo R."/>
            <person name="Traeger S."/>
            <person name="Wang M."/>
            <person name="Zifcakova L."/>
            <person name="Wipf D."/>
            <person name="Zambonelli A."/>
            <person name="Paolocci F."/>
            <person name="Nowrousian M."/>
            <person name="Ottonello S."/>
            <person name="Baldrian P."/>
            <person name="Spatafora J.W."/>
            <person name="Henrissat B."/>
            <person name="Nagy L.G."/>
            <person name="Aury J.M."/>
            <person name="Wincker P."/>
            <person name="Grigoriev I.V."/>
            <person name="Bonfante P."/>
            <person name="Martin F.M."/>
        </authorList>
    </citation>
    <scope>NUCLEOTIDE SEQUENCE [LARGE SCALE GENOMIC DNA]</scope>
    <source>
        <strain evidence="2 3">RN42</strain>
    </source>
</reference>
<feature type="region of interest" description="Disordered" evidence="1">
    <location>
        <begin position="24"/>
        <end position="45"/>
    </location>
</feature>
<gene>
    <name evidence="2" type="ORF">BJ508DRAFT_325691</name>
</gene>
<evidence type="ECO:0000313" key="2">
    <source>
        <dbReference type="EMBL" id="RPA82156.1"/>
    </source>
</evidence>
<dbReference type="Proteomes" id="UP000275078">
    <property type="component" value="Unassembled WGS sequence"/>
</dbReference>
<dbReference type="EMBL" id="ML119673">
    <property type="protein sequence ID" value="RPA82156.1"/>
    <property type="molecule type" value="Genomic_DNA"/>
</dbReference>
<name>A0A3N4I9M5_ASCIM</name>
<proteinExistence type="predicted"/>
<organism evidence="2 3">
    <name type="scientific">Ascobolus immersus RN42</name>
    <dbReference type="NCBI Taxonomy" id="1160509"/>
    <lineage>
        <taxon>Eukaryota</taxon>
        <taxon>Fungi</taxon>
        <taxon>Dikarya</taxon>
        <taxon>Ascomycota</taxon>
        <taxon>Pezizomycotina</taxon>
        <taxon>Pezizomycetes</taxon>
        <taxon>Pezizales</taxon>
        <taxon>Ascobolaceae</taxon>
        <taxon>Ascobolus</taxon>
    </lineage>
</organism>
<evidence type="ECO:0000256" key="1">
    <source>
        <dbReference type="SAM" id="MobiDB-lite"/>
    </source>
</evidence>
<sequence>MSNNDTTQPLHHCEPNTADTIQLPPPIPHGANPSAYSTPRPRWTRPPASSFHQHPTCTSQHFSLECICLPLDGTIYRFNASRCTNCNNGIPVNYVFYKCPCCEYTLCGTCLETLGYSQVIVGTNLVYTAFRHKQLVLGVDFSGCLERLREGSGVLPVV</sequence>